<reference evidence="2 3" key="1">
    <citation type="submission" date="2016-04" db="EMBL/GenBank/DDBJ databases">
        <title>Complete Genome Sequence of Chryseobacterium sp. IHBB 10212.</title>
        <authorList>
            <person name="Pal M."/>
            <person name="Swarnkar M.K."/>
            <person name="Kaushal K."/>
            <person name="Chhibber S."/>
            <person name="Singh A.K."/>
            <person name="Gulati A."/>
        </authorList>
    </citation>
    <scope>NUCLEOTIDE SEQUENCE [LARGE SCALE GENOMIC DNA]</scope>
    <source>
        <strain evidence="2 3">IHBB 10212</strain>
    </source>
</reference>
<accession>A0A172XPS6</accession>
<keyword evidence="3" id="KW-1185">Reference proteome</keyword>
<dbReference type="AlphaFoldDB" id="A0A172XPS6"/>
<feature type="region of interest" description="Disordered" evidence="1">
    <location>
        <begin position="1"/>
        <end position="20"/>
    </location>
</feature>
<dbReference type="KEGG" id="chh:A0O34_00010"/>
<evidence type="ECO:0000313" key="3">
    <source>
        <dbReference type="Proteomes" id="UP000077824"/>
    </source>
</evidence>
<gene>
    <name evidence="2" type="ORF">A0O34_00010</name>
</gene>
<protein>
    <submittedName>
        <fullName evidence="2">Uncharacterized protein</fullName>
    </submittedName>
</protein>
<dbReference type="Proteomes" id="UP000077824">
    <property type="component" value="Chromosome"/>
</dbReference>
<proteinExistence type="predicted"/>
<organism evidence="2 3">
    <name type="scientific">Chryseobacterium glaciei</name>
    <dbReference type="NCBI Taxonomy" id="1685010"/>
    <lineage>
        <taxon>Bacteria</taxon>
        <taxon>Pseudomonadati</taxon>
        <taxon>Bacteroidota</taxon>
        <taxon>Flavobacteriia</taxon>
        <taxon>Flavobacteriales</taxon>
        <taxon>Weeksellaceae</taxon>
        <taxon>Chryseobacterium group</taxon>
        <taxon>Chryseobacterium</taxon>
    </lineage>
</organism>
<name>A0A172XPS6_9FLAO</name>
<evidence type="ECO:0000256" key="1">
    <source>
        <dbReference type="SAM" id="MobiDB-lite"/>
    </source>
</evidence>
<sequence length="90" mass="10455">MPTSSNAQSKSNTPFPQDQNNLLMHWLPGRRDMSMECHMVGDRQILYTGHTYRCRFGLITTAKFVLLSSEALPRYLIQINLNQSQKIREK</sequence>
<evidence type="ECO:0000313" key="2">
    <source>
        <dbReference type="EMBL" id="ANF49037.1"/>
    </source>
</evidence>
<dbReference type="EMBL" id="CP015199">
    <property type="protein sequence ID" value="ANF49037.1"/>
    <property type="molecule type" value="Genomic_DNA"/>
</dbReference>